<evidence type="ECO:0000256" key="3">
    <source>
        <dbReference type="ARBA" id="ARBA00023180"/>
    </source>
</evidence>
<dbReference type="InterPro" id="IPR036383">
    <property type="entry name" value="TSP1_rpt_sf"/>
</dbReference>
<dbReference type="SMART" id="SM00209">
    <property type="entry name" value="TSP1"/>
    <property type="match status" value="2"/>
</dbReference>
<dbReference type="GO" id="GO:0031012">
    <property type="term" value="C:extracellular matrix"/>
    <property type="evidence" value="ECO:0007669"/>
    <property type="project" value="TreeGrafter"/>
</dbReference>
<evidence type="ECO:0000256" key="2">
    <source>
        <dbReference type="ARBA" id="ARBA00023157"/>
    </source>
</evidence>
<dbReference type="InterPro" id="IPR051418">
    <property type="entry name" value="Spondin/Thrombospondin_T1"/>
</dbReference>
<proteinExistence type="predicted"/>
<dbReference type="PANTHER" id="PTHR11311">
    <property type="entry name" value="SPONDIN"/>
    <property type="match status" value="1"/>
</dbReference>
<dbReference type="PROSITE" id="PS50092">
    <property type="entry name" value="TSP1"/>
    <property type="match status" value="2"/>
</dbReference>
<dbReference type="Pfam" id="PF19028">
    <property type="entry name" value="TSP1_spondin"/>
    <property type="match status" value="1"/>
</dbReference>
<protein>
    <recommendedName>
        <fullName evidence="4">Spondin-like TSP1 domain-containing protein</fullName>
    </recommendedName>
</protein>
<feature type="non-terminal residue" evidence="5">
    <location>
        <position position="1"/>
    </location>
</feature>
<dbReference type="InterPro" id="IPR000884">
    <property type="entry name" value="TSP1_rpt"/>
</dbReference>
<evidence type="ECO:0000259" key="4">
    <source>
        <dbReference type="Pfam" id="PF19028"/>
    </source>
</evidence>
<dbReference type="AlphaFoldDB" id="A0A813KLV8"/>
<evidence type="ECO:0000313" key="6">
    <source>
        <dbReference type="Proteomes" id="UP000626109"/>
    </source>
</evidence>
<organism evidence="5 6">
    <name type="scientific">Polarella glacialis</name>
    <name type="common">Dinoflagellate</name>
    <dbReference type="NCBI Taxonomy" id="89957"/>
    <lineage>
        <taxon>Eukaryota</taxon>
        <taxon>Sar</taxon>
        <taxon>Alveolata</taxon>
        <taxon>Dinophyceae</taxon>
        <taxon>Suessiales</taxon>
        <taxon>Suessiaceae</taxon>
        <taxon>Polarella</taxon>
    </lineage>
</organism>
<dbReference type="Pfam" id="PF00090">
    <property type="entry name" value="TSP_1"/>
    <property type="match status" value="1"/>
</dbReference>
<dbReference type="PANTHER" id="PTHR11311:SF15">
    <property type="entry name" value="SPONDIN-2"/>
    <property type="match status" value="1"/>
</dbReference>
<gene>
    <name evidence="5" type="ORF">PGLA2088_LOCUS34535</name>
</gene>
<feature type="domain" description="Spondin-like TSP1" evidence="4">
    <location>
        <begin position="114"/>
        <end position="166"/>
    </location>
</feature>
<sequence>MDAKLLFDGSSLLLLIWNTDQAALGLYELAVTAARANGGQAAVGQQIGQLRFTWTQRTLRLLVTPFVAYVYGPGEVWSTPLKISEDSSPMTVYKPATTARLSSLAYLFVGGVDCKVSGWETRTTCSKPCGGGVRREARQILQQPSQGGQTCPAELAREIACNEQPCPIDCKLSPWKQVGKCSKPCDGGSLEQSRLIEEQPRYDGSPCSDVLDRKIACNVHACDG</sequence>
<keyword evidence="3" id="KW-0325">Glycoprotein</keyword>
<name>A0A813KLV8_POLGL</name>
<dbReference type="Proteomes" id="UP000626109">
    <property type="component" value="Unassembled WGS sequence"/>
</dbReference>
<reference evidence="5" key="1">
    <citation type="submission" date="2021-02" db="EMBL/GenBank/DDBJ databases">
        <authorList>
            <person name="Dougan E. K."/>
            <person name="Rhodes N."/>
            <person name="Thang M."/>
            <person name="Chan C."/>
        </authorList>
    </citation>
    <scope>NUCLEOTIDE SEQUENCE</scope>
</reference>
<dbReference type="SUPFAM" id="SSF82895">
    <property type="entry name" value="TSP-1 type 1 repeat"/>
    <property type="match status" value="2"/>
</dbReference>
<accession>A0A813KLV8</accession>
<evidence type="ECO:0000256" key="1">
    <source>
        <dbReference type="ARBA" id="ARBA00022729"/>
    </source>
</evidence>
<comment type="caution">
    <text evidence="5">The sequence shown here is derived from an EMBL/GenBank/DDBJ whole genome shotgun (WGS) entry which is preliminary data.</text>
</comment>
<dbReference type="Gene3D" id="2.20.100.10">
    <property type="entry name" value="Thrombospondin type-1 (TSP1) repeat"/>
    <property type="match status" value="2"/>
</dbReference>
<dbReference type="GO" id="GO:0007155">
    <property type="term" value="P:cell adhesion"/>
    <property type="evidence" value="ECO:0007669"/>
    <property type="project" value="TreeGrafter"/>
</dbReference>
<evidence type="ECO:0000313" key="5">
    <source>
        <dbReference type="EMBL" id="CAE8707417.1"/>
    </source>
</evidence>
<keyword evidence="2" id="KW-1015">Disulfide bond</keyword>
<keyword evidence="1" id="KW-0732">Signal</keyword>
<dbReference type="InterPro" id="IPR044004">
    <property type="entry name" value="TSP1_spondin_dom"/>
</dbReference>
<dbReference type="EMBL" id="CAJNNW010031402">
    <property type="protein sequence ID" value="CAE8707417.1"/>
    <property type="molecule type" value="Genomic_DNA"/>
</dbReference>